<comment type="caution">
    <text evidence="1">The sequence shown here is derived from an EMBL/GenBank/DDBJ whole genome shotgun (WGS) entry which is preliminary data.</text>
</comment>
<dbReference type="InterPro" id="IPR021522">
    <property type="entry name" value="MctB"/>
</dbReference>
<organism evidence="1 2">
    <name type="scientific">Corynebacterium stationis</name>
    <dbReference type="NCBI Taxonomy" id="1705"/>
    <lineage>
        <taxon>Bacteria</taxon>
        <taxon>Bacillati</taxon>
        <taxon>Actinomycetota</taxon>
        <taxon>Actinomycetes</taxon>
        <taxon>Mycobacteriales</taxon>
        <taxon>Corynebacteriaceae</taxon>
        <taxon>Corynebacterium</taxon>
    </lineage>
</organism>
<sequence>MAFSKTSKSALVITGLGFGMALGVAAGTLVIAPNLDGAPSAAVSGDDALREEHRDLLQKNKDLTAQSDSADSLVAGLSADAISGALDGRDVAIIATGDATERDIAGVREMLNTAGAADSGTISLANEFLHPDSADKLKSIVANVLPAGAELDEDDLSAGRHTGQAFAASLLRNPETTEPLATSEDRGALLQALREASLISYEDGTILPAQAVVVVMGRGGGQYYHDNLVSFANSLDEAGSYTVVAGRLQAAGEGGVIDTLRQESEISTVDSINRKFAQLATTLAVIEQLAGQSGAYGSGPGAEAAAPPLPEGE</sequence>
<protein>
    <recommendedName>
        <fullName evidence="3">Copper transporter</fullName>
    </recommendedName>
</protein>
<dbReference type="AlphaFoldDB" id="A0A177IEC4"/>
<dbReference type="STRING" id="1705.CA21670_06275"/>
<reference evidence="2" key="1">
    <citation type="submission" date="2016-02" db="EMBL/GenBank/DDBJ databases">
        <authorList>
            <person name="Kaur G."/>
            <person name="Nair G.R."/>
            <person name="Mayilraj S."/>
        </authorList>
    </citation>
    <scope>NUCLEOTIDE SEQUENCE [LARGE SCALE GENOMIC DNA]</scope>
    <source>
        <strain evidence="2">GA-15</strain>
    </source>
</reference>
<gene>
    <name evidence="1" type="ORF">AYJ05_04770</name>
</gene>
<dbReference type="RefSeq" id="WP_066839712.1">
    <property type="nucleotide sequence ID" value="NZ_LSTQ01000022.1"/>
</dbReference>
<evidence type="ECO:0008006" key="3">
    <source>
        <dbReference type="Google" id="ProtNLM"/>
    </source>
</evidence>
<dbReference type="GO" id="GO:0055070">
    <property type="term" value="P:copper ion homeostasis"/>
    <property type="evidence" value="ECO:0007669"/>
    <property type="project" value="InterPro"/>
</dbReference>
<evidence type="ECO:0000313" key="2">
    <source>
        <dbReference type="Proteomes" id="UP000076947"/>
    </source>
</evidence>
<dbReference type="Proteomes" id="UP000076947">
    <property type="component" value="Unassembled WGS sequence"/>
</dbReference>
<dbReference type="OrthoDB" id="4350157at2"/>
<dbReference type="Pfam" id="PF11382">
    <property type="entry name" value="MctB"/>
    <property type="match status" value="1"/>
</dbReference>
<dbReference type="GO" id="GO:0016020">
    <property type="term" value="C:membrane"/>
    <property type="evidence" value="ECO:0007669"/>
    <property type="project" value="InterPro"/>
</dbReference>
<keyword evidence="2" id="KW-1185">Reference proteome</keyword>
<accession>A0A177IEC4</accession>
<proteinExistence type="predicted"/>
<name>A0A177IEC4_9CORY</name>
<dbReference type="EMBL" id="LSTQ01000022">
    <property type="protein sequence ID" value="OAH27189.1"/>
    <property type="molecule type" value="Genomic_DNA"/>
</dbReference>
<evidence type="ECO:0000313" key="1">
    <source>
        <dbReference type="EMBL" id="OAH27189.1"/>
    </source>
</evidence>